<evidence type="ECO:0000256" key="12">
    <source>
        <dbReference type="ARBA" id="ARBA00022984"/>
    </source>
</evidence>
<reference evidence="22" key="1">
    <citation type="submission" date="2017-04" db="EMBL/GenBank/DDBJ databases">
        <title>Function of individual gut microbiota members based on whole genome sequencing of pure cultures obtained from chicken caecum.</title>
        <authorList>
            <person name="Medvecky M."/>
            <person name="Cejkova D."/>
            <person name="Polansky O."/>
            <person name="Karasova D."/>
            <person name="Kubasova T."/>
            <person name="Cizek A."/>
            <person name="Rychlik I."/>
        </authorList>
    </citation>
    <scope>NUCLEOTIDE SEQUENCE [LARGE SCALE GENOMIC DNA]</scope>
    <source>
        <strain evidence="22">An180</strain>
    </source>
</reference>
<evidence type="ECO:0000256" key="15">
    <source>
        <dbReference type="ARBA" id="ARBA00032324"/>
    </source>
</evidence>
<dbReference type="RefSeq" id="WP_087373358.1">
    <property type="nucleotide sequence ID" value="NZ_NFKK01000010.1"/>
</dbReference>
<protein>
    <recommendedName>
        <fullName evidence="6 17">UDP-N-acetylmuramoylalanine--D-glutamate ligase</fullName>
        <ecNumber evidence="5 17">6.3.2.9</ecNumber>
    </recommendedName>
    <alternativeName>
        <fullName evidence="15 17">D-glutamic acid-adding enzyme</fullName>
    </alternativeName>
    <alternativeName>
        <fullName evidence="14 17">UDP-N-acetylmuramoyl-L-alanyl-D-glutamate synthetase</fullName>
    </alternativeName>
</protein>
<evidence type="ECO:0000256" key="7">
    <source>
        <dbReference type="ARBA" id="ARBA00022490"/>
    </source>
</evidence>
<dbReference type="GO" id="GO:0008360">
    <property type="term" value="P:regulation of cell shape"/>
    <property type="evidence" value="ECO:0007669"/>
    <property type="project" value="UniProtKB-KW"/>
</dbReference>
<evidence type="ECO:0000256" key="10">
    <source>
        <dbReference type="ARBA" id="ARBA00022840"/>
    </source>
</evidence>
<dbReference type="InterPro" id="IPR004101">
    <property type="entry name" value="Mur_ligase_C"/>
</dbReference>
<dbReference type="InterPro" id="IPR005762">
    <property type="entry name" value="MurD"/>
</dbReference>
<keyword evidence="7 17" id="KW-0963">Cytoplasm</keyword>
<dbReference type="UniPathway" id="UPA00219"/>
<keyword evidence="17 18" id="KW-0131">Cell cycle</keyword>
<dbReference type="GO" id="GO:0009252">
    <property type="term" value="P:peptidoglycan biosynthetic process"/>
    <property type="evidence" value="ECO:0007669"/>
    <property type="project" value="UniProtKB-UniRule"/>
</dbReference>
<comment type="pathway">
    <text evidence="3 17 18">Cell wall biogenesis; peptidoglycan biosynthesis.</text>
</comment>
<evidence type="ECO:0000313" key="22">
    <source>
        <dbReference type="Proteomes" id="UP000195897"/>
    </source>
</evidence>
<feature type="domain" description="Mur ligase central" evidence="20">
    <location>
        <begin position="119"/>
        <end position="295"/>
    </location>
</feature>
<dbReference type="GO" id="GO:0005524">
    <property type="term" value="F:ATP binding"/>
    <property type="evidence" value="ECO:0007669"/>
    <property type="project" value="UniProtKB-UniRule"/>
</dbReference>
<dbReference type="NCBIfam" id="TIGR01087">
    <property type="entry name" value="murD"/>
    <property type="match status" value="1"/>
</dbReference>
<comment type="caution">
    <text evidence="21">The sequence shown here is derived from an EMBL/GenBank/DDBJ whole genome shotgun (WGS) entry which is preliminary data.</text>
</comment>
<keyword evidence="9 17" id="KW-0547">Nucleotide-binding</keyword>
<proteinExistence type="inferred from homology"/>
<keyword evidence="8 17" id="KW-0436">Ligase</keyword>
<evidence type="ECO:0000256" key="11">
    <source>
        <dbReference type="ARBA" id="ARBA00022960"/>
    </source>
</evidence>
<evidence type="ECO:0000256" key="8">
    <source>
        <dbReference type="ARBA" id="ARBA00022598"/>
    </source>
</evidence>
<dbReference type="Proteomes" id="UP000195897">
    <property type="component" value="Unassembled WGS sequence"/>
</dbReference>
<organism evidence="21 22">
    <name type="scientific">Butyricicoccus pullicaecorum</name>
    <dbReference type="NCBI Taxonomy" id="501571"/>
    <lineage>
        <taxon>Bacteria</taxon>
        <taxon>Bacillati</taxon>
        <taxon>Bacillota</taxon>
        <taxon>Clostridia</taxon>
        <taxon>Eubacteriales</taxon>
        <taxon>Butyricicoccaceae</taxon>
        <taxon>Butyricicoccus</taxon>
    </lineage>
</organism>
<dbReference type="SUPFAM" id="SSF51984">
    <property type="entry name" value="MurCD N-terminal domain"/>
    <property type="match status" value="1"/>
</dbReference>
<evidence type="ECO:0000256" key="18">
    <source>
        <dbReference type="RuleBase" id="RU003664"/>
    </source>
</evidence>
<feature type="domain" description="Mur ligase C-terminal" evidence="19">
    <location>
        <begin position="317"/>
        <end position="433"/>
    </location>
</feature>
<dbReference type="Gene3D" id="3.40.1190.10">
    <property type="entry name" value="Mur-like, catalytic domain"/>
    <property type="match status" value="1"/>
</dbReference>
<evidence type="ECO:0000256" key="16">
    <source>
        <dbReference type="ARBA" id="ARBA00047632"/>
    </source>
</evidence>
<evidence type="ECO:0000259" key="20">
    <source>
        <dbReference type="Pfam" id="PF08245"/>
    </source>
</evidence>
<evidence type="ECO:0000259" key="19">
    <source>
        <dbReference type="Pfam" id="PF02875"/>
    </source>
</evidence>
<evidence type="ECO:0000256" key="4">
    <source>
        <dbReference type="ARBA" id="ARBA00010416"/>
    </source>
</evidence>
<dbReference type="EC" id="6.3.2.9" evidence="5 17"/>
<name>A0A1Y4L6V1_9FIRM</name>
<evidence type="ECO:0000256" key="3">
    <source>
        <dbReference type="ARBA" id="ARBA00004752"/>
    </source>
</evidence>
<evidence type="ECO:0000256" key="14">
    <source>
        <dbReference type="ARBA" id="ARBA00030398"/>
    </source>
</evidence>
<dbReference type="HAMAP" id="MF_00639">
    <property type="entry name" value="MurD"/>
    <property type="match status" value="1"/>
</dbReference>
<dbReference type="GO" id="GO:0005737">
    <property type="term" value="C:cytoplasm"/>
    <property type="evidence" value="ECO:0007669"/>
    <property type="project" value="UniProtKB-SubCell"/>
</dbReference>
<evidence type="ECO:0000256" key="6">
    <source>
        <dbReference type="ARBA" id="ARBA00015655"/>
    </source>
</evidence>
<comment type="function">
    <text evidence="1 17 18">Cell wall formation. Catalyzes the addition of glutamate to the nucleotide precursor UDP-N-acetylmuramoyl-L-alanine (UMA).</text>
</comment>
<evidence type="ECO:0000256" key="17">
    <source>
        <dbReference type="HAMAP-Rule" id="MF_00639"/>
    </source>
</evidence>
<dbReference type="InterPro" id="IPR036565">
    <property type="entry name" value="Mur-like_cat_sf"/>
</dbReference>
<dbReference type="PANTHER" id="PTHR43692">
    <property type="entry name" value="UDP-N-ACETYLMURAMOYLALANINE--D-GLUTAMATE LIGASE"/>
    <property type="match status" value="1"/>
</dbReference>
<comment type="similarity">
    <text evidence="4 17">Belongs to the MurCDEF family.</text>
</comment>
<dbReference type="AlphaFoldDB" id="A0A1Y4L6V1"/>
<dbReference type="SUPFAM" id="SSF53623">
    <property type="entry name" value="MurD-like peptide ligases, catalytic domain"/>
    <property type="match status" value="1"/>
</dbReference>
<evidence type="ECO:0000256" key="13">
    <source>
        <dbReference type="ARBA" id="ARBA00023316"/>
    </source>
</evidence>
<dbReference type="GO" id="GO:0008764">
    <property type="term" value="F:UDP-N-acetylmuramoylalanine-D-glutamate ligase activity"/>
    <property type="evidence" value="ECO:0007669"/>
    <property type="project" value="UniProtKB-UniRule"/>
</dbReference>
<keyword evidence="13 17" id="KW-0961">Cell wall biogenesis/degradation</keyword>
<keyword evidence="17 18" id="KW-0132">Cell division</keyword>
<dbReference type="Gene3D" id="3.40.50.720">
    <property type="entry name" value="NAD(P)-binding Rossmann-like Domain"/>
    <property type="match status" value="1"/>
</dbReference>
<keyword evidence="11 17" id="KW-0133">Cell shape</keyword>
<dbReference type="Pfam" id="PF02875">
    <property type="entry name" value="Mur_ligase_C"/>
    <property type="match status" value="1"/>
</dbReference>
<evidence type="ECO:0000313" key="21">
    <source>
        <dbReference type="EMBL" id="OUP52474.1"/>
    </source>
</evidence>
<dbReference type="GO" id="GO:0071555">
    <property type="term" value="P:cell wall organization"/>
    <property type="evidence" value="ECO:0007669"/>
    <property type="project" value="UniProtKB-KW"/>
</dbReference>
<accession>A0A1Y4L6V1</accession>
<comment type="subcellular location">
    <subcellularLocation>
        <location evidence="2 17 18">Cytoplasm</location>
    </subcellularLocation>
</comment>
<keyword evidence="10 17" id="KW-0067">ATP-binding</keyword>
<comment type="catalytic activity">
    <reaction evidence="16 17 18">
        <text>UDP-N-acetyl-alpha-D-muramoyl-L-alanine + D-glutamate + ATP = UDP-N-acetyl-alpha-D-muramoyl-L-alanyl-D-glutamate + ADP + phosphate + H(+)</text>
        <dbReference type="Rhea" id="RHEA:16429"/>
        <dbReference type="ChEBI" id="CHEBI:15378"/>
        <dbReference type="ChEBI" id="CHEBI:29986"/>
        <dbReference type="ChEBI" id="CHEBI:30616"/>
        <dbReference type="ChEBI" id="CHEBI:43474"/>
        <dbReference type="ChEBI" id="CHEBI:83898"/>
        <dbReference type="ChEBI" id="CHEBI:83900"/>
        <dbReference type="ChEBI" id="CHEBI:456216"/>
        <dbReference type="EC" id="6.3.2.9"/>
    </reaction>
</comment>
<dbReference type="GO" id="GO:0051301">
    <property type="term" value="P:cell division"/>
    <property type="evidence" value="ECO:0007669"/>
    <property type="project" value="UniProtKB-KW"/>
</dbReference>
<dbReference type="EMBL" id="NFKK01000010">
    <property type="protein sequence ID" value="OUP52474.1"/>
    <property type="molecule type" value="Genomic_DNA"/>
</dbReference>
<dbReference type="Gene3D" id="3.90.190.20">
    <property type="entry name" value="Mur ligase, C-terminal domain"/>
    <property type="match status" value="1"/>
</dbReference>
<dbReference type="Pfam" id="PF08245">
    <property type="entry name" value="Mur_ligase_M"/>
    <property type="match status" value="1"/>
</dbReference>
<gene>
    <name evidence="17" type="primary">murD</name>
    <name evidence="21" type="ORF">B5F17_09455</name>
</gene>
<evidence type="ECO:0000256" key="9">
    <source>
        <dbReference type="ARBA" id="ARBA00022741"/>
    </source>
</evidence>
<dbReference type="InterPro" id="IPR036615">
    <property type="entry name" value="Mur_ligase_C_dom_sf"/>
</dbReference>
<dbReference type="InterPro" id="IPR013221">
    <property type="entry name" value="Mur_ligase_cen"/>
</dbReference>
<dbReference type="SUPFAM" id="SSF53244">
    <property type="entry name" value="MurD-like peptide ligases, peptide-binding domain"/>
    <property type="match status" value="1"/>
</dbReference>
<dbReference type="PANTHER" id="PTHR43692:SF1">
    <property type="entry name" value="UDP-N-ACETYLMURAMOYLALANINE--D-GLUTAMATE LIGASE"/>
    <property type="match status" value="1"/>
</dbReference>
<evidence type="ECO:0000256" key="1">
    <source>
        <dbReference type="ARBA" id="ARBA00002734"/>
    </source>
</evidence>
<feature type="binding site" evidence="17">
    <location>
        <begin position="121"/>
        <end position="127"/>
    </location>
    <ligand>
        <name>ATP</name>
        <dbReference type="ChEBI" id="CHEBI:30616"/>
    </ligand>
</feature>
<sequence>MTLDQYLESIRDKQVAVIGAGVSNMPLVSLLREAGITVTVHDKKTAEALGEQYDKLTALGAQTILGEHYLDELTEDIVFRTPGLHPGHPSLEAVRARGGIITSEMELFFQVCPCKIIGITGSDGKTTTTTLTYEFLKHAGRTCHLGGNIGKPLLPEVRTMQPDDLAIVELSSFQLMGMQFSPSIAAITNLTPNHLDYHKDFDEYVDAKTSIFTHQKPGDRLVLNSDDRVTRVLDIGTGHNVMTCSKIVKPENGVYLRDGVIYIAENGQDRMLMEAADIRIPGAHNVSNVMMAAAIVQGLCKDSDIVDVAKTFGGVEHRIEFVREFEGVKYYNDSIASSPTRTIAGLNSFDQKLILIAGGYDKHIPYDVLGKPICEHVKTLLLTGATAPKIRACVEQADCAQKPEIIDVPDLAAAVRTANAVAQPGDVVIMSPASASFDCFKNFMERGDRFKELVNKLV</sequence>
<keyword evidence="12 17" id="KW-0573">Peptidoglycan synthesis</keyword>
<evidence type="ECO:0000256" key="5">
    <source>
        <dbReference type="ARBA" id="ARBA00012212"/>
    </source>
</evidence>
<evidence type="ECO:0000256" key="2">
    <source>
        <dbReference type="ARBA" id="ARBA00004496"/>
    </source>
</evidence>